<sequence length="118" mass="14174">MQMKKKNIIIIVFIGVALFIFLNTFFKSREEYRNNYNFVITKIEKSPTKTLIFYNNKEKITLWNYIITDYEEVEVGDLLSKKECSKYLYIYRKNDLGVYSLHLKVNPIGLFPFGWFCN</sequence>
<dbReference type="AlphaFoldDB" id="A0A085ZBG3"/>
<reference evidence="3 5" key="2">
    <citation type="submission" date="2016-11" db="EMBL/GenBank/DDBJ databases">
        <title>Whole genomes of Flavobacteriaceae.</title>
        <authorList>
            <person name="Stine C."/>
            <person name="Li C."/>
            <person name="Tadesse D."/>
        </authorList>
    </citation>
    <scope>NUCLEOTIDE SEQUENCE [LARGE SCALE GENOMIC DNA]</scope>
    <source>
        <strain evidence="3 5">ATCC 29551</strain>
    </source>
</reference>
<dbReference type="eggNOG" id="ENOG502ZRZH">
    <property type="taxonomic scope" value="Bacteria"/>
</dbReference>
<organism evidence="2 4">
    <name type="scientific">Flavobacterium hydatis</name>
    <name type="common">Cytophaga aquatilis</name>
    <dbReference type="NCBI Taxonomy" id="991"/>
    <lineage>
        <taxon>Bacteria</taxon>
        <taxon>Pseudomonadati</taxon>
        <taxon>Bacteroidota</taxon>
        <taxon>Flavobacteriia</taxon>
        <taxon>Flavobacteriales</taxon>
        <taxon>Flavobacteriaceae</taxon>
        <taxon>Flavobacterium</taxon>
    </lineage>
</organism>
<accession>A0A085ZBG3</accession>
<evidence type="ECO:0000313" key="4">
    <source>
        <dbReference type="Proteomes" id="UP000028712"/>
    </source>
</evidence>
<keyword evidence="1" id="KW-0472">Membrane</keyword>
<dbReference type="Proteomes" id="UP000028712">
    <property type="component" value="Unassembled WGS sequence"/>
</dbReference>
<gene>
    <name evidence="3" type="ORF">B0A62_25000</name>
    <name evidence="2" type="ORF">IW20_25625</name>
</gene>
<keyword evidence="1" id="KW-0812">Transmembrane</keyword>
<evidence type="ECO:0000313" key="3">
    <source>
        <dbReference type="EMBL" id="OXA84790.1"/>
    </source>
</evidence>
<dbReference type="EMBL" id="JPRM01000066">
    <property type="protein sequence ID" value="KFF01777.1"/>
    <property type="molecule type" value="Genomic_DNA"/>
</dbReference>
<dbReference type="Proteomes" id="UP000198424">
    <property type="component" value="Unassembled WGS sequence"/>
</dbReference>
<feature type="transmembrane region" description="Helical" evidence="1">
    <location>
        <begin position="7"/>
        <end position="26"/>
    </location>
</feature>
<proteinExistence type="predicted"/>
<keyword evidence="1" id="KW-1133">Transmembrane helix</keyword>
<evidence type="ECO:0000313" key="2">
    <source>
        <dbReference type="EMBL" id="KFF01777.1"/>
    </source>
</evidence>
<protein>
    <submittedName>
        <fullName evidence="2">Uncharacterized protein</fullName>
    </submittedName>
</protein>
<dbReference type="EMBL" id="MUGY01000067">
    <property type="protein sequence ID" value="OXA84790.1"/>
    <property type="molecule type" value="Genomic_DNA"/>
</dbReference>
<evidence type="ECO:0000256" key="1">
    <source>
        <dbReference type="SAM" id="Phobius"/>
    </source>
</evidence>
<reference evidence="2 4" key="1">
    <citation type="submission" date="2014-07" db="EMBL/GenBank/DDBJ databases">
        <title>Genome of Flavobacterium hydatis DSM 2063.</title>
        <authorList>
            <person name="Pipes S.E."/>
            <person name="Stropko S.J."/>
            <person name="Newman J.D."/>
        </authorList>
    </citation>
    <scope>NUCLEOTIDE SEQUENCE [LARGE SCALE GENOMIC DNA]</scope>
    <source>
        <strain evidence="2 4">DSM 2063</strain>
    </source>
</reference>
<comment type="caution">
    <text evidence="2">The sequence shown here is derived from an EMBL/GenBank/DDBJ whole genome shotgun (WGS) entry which is preliminary data.</text>
</comment>
<evidence type="ECO:0000313" key="5">
    <source>
        <dbReference type="Proteomes" id="UP000198424"/>
    </source>
</evidence>
<keyword evidence="5" id="KW-1185">Reference proteome</keyword>
<name>A0A085ZBG3_FLAHY</name>